<dbReference type="EMBL" id="BNEE01000006">
    <property type="protein sequence ID" value="GHI89603.1"/>
    <property type="molecule type" value="Genomic_DNA"/>
</dbReference>
<dbReference type="GO" id="GO:0008897">
    <property type="term" value="F:holo-[acyl-carrier-protein] synthase activity"/>
    <property type="evidence" value="ECO:0007669"/>
    <property type="project" value="InterPro"/>
</dbReference>
<evidence type="ECO:0000259" key="4">
    <source>
        <dbReference type="Pfam" id="PF01648"/>
    </source>
</evidence>
<feature type="binding site" evidence="2">
    <location>
        <position position="170"/>
    </location>
    <ligand>
        <name>CoA</name>
        <dbReference type="ChEBI" id="CHEBI:57287"/>
    </ligand>
</feature>
<dbReference type="OrthoDB" id="8210607at2"/>
<dbReference type="RefSeq" id="WP_031149896.1">
    <property type="nucleotide sequence ID" value="NZ_BNEE01000006.1"/>
</dbReference>
<evidence type="ECO:0000259" key="5">
    <source>
        <dbReference type="Pfam" id="PF17837"/>
    </source>
</evidence>
<dbReference type="InterPro" id="IPR041354">
    <property type="entry name" value="4PPT_N"/>
</dbReference>
<dbReference type="PANTHER" id="PTHR38096:SF1">
    <property type="entry name" value="ENTEROBACTIN SYNTHASE COMPONENT D"/>
    <property type="match status" value="1"/>
</dbReference>
<dbReference type="InterPro" id="IPR008278">
    <property type="entry name" value="4-PPantetheinyl_Trfase_dom"/>
</dbReference>
<evidence type="ECO:0000313" key="6">
    <source>
        <dbReference type="EMBL" id="GHI89603.1"/>
    </source>
</evidence>
<sequence length="228" mass="24372">MIQEILPTGVVSVEARGDLTGALLEPGEGILPEEAPLIAKAVPSRQREFTTVRICARRALGRLGQPPVALVTNRRGAPQWPSGVVGSMTHCAGYRAAAVARSADAAAIGIDAEPHRPLPAGVLDTIALPREQRSVRALTDRSPAIPWDRILFSAKESVFKAWYPLTEQELAFEEADIEIDGATGDFSARLLRPGPVVGGRRIEVFTGRWLARDGLVMTAVTVAAPTGR</sequence>
<evidence type="ECO:0000256" key="3">
    <source>
        <dbReference type="PIRSR" id="PIRSR603542-2"/>
    </source>
</evidence>
<dbReference type="Gene3D" id="3.90.470.20">
    <property type="entry name" value="4'-phosphopantetheinyl transferase domain"/>
    <property type="match status" value="1"/>
</dbReference>
<dbReference type="GO" id="GO:0005886">
    <property type="term" value="C:plasma membrane"/>
    <property type="evidence" value="ECO:0007669"/>
    <property type="project" value="TreeGrafter"/>
</dbReference>
<feature type="binding site" evidence="2">
    <location>
        <position position="160"/>
    </location>
    <ligand>
        <name>CoA</name>
        <dbReference type="ChEBI" id="CHEBI:57287"/>
    </ligand>
</feature>
<feature type="binding site" evidence="2">
    <location>
        <begin position="89"/>
        <end position="90"/>
    </location>
    <ligand>
        <name>CoA</name>
        <dbReference type="ChEBI" id="CHEBI:57287"/>
    </ligand>
</feature>
<feature type="binding site" evidence="3">
    <location>
        <position position="111"/>
    </location>
    <ligand>
        <name>Mg(2+)</name>
        <dbReference type="ChEBI" id="CHEBI:18420"/>
    </ligand>
</feature>
<evidence type="ECO:0000313" key="7">
    <source>
        <dbReference type="Proteomes" id="UP000600026"/>
    </source>
</evidence>
<keyword evidence="1 6" id="KW-0808">Transferase</keyword>
<feature type="binding site" evidence="3">
    <location>
        <position position="112"/>
    </location>
    <ligand>
        <name>Mg(2+)</name>
        <dbReference type="ChEBI" id="CHEBI:18420"/>
    </ligand>
</feature>
<feature type="domain" description="4'-phosphopantetheinyl transferase" evidence="4">
    <location>
        <begin position="107"/>
        <end position="180"/>
    </location>
</feature>
<dbReference type="Pfam" id="PF01648">
    <property type="entry name" value="ACPS"/>
    <property type="match status" value="1"/>
</dbReference>
<keyword evidence="7" id="KW-1185">Reference proteome</keyword>
<proteinExistence type="predicted"/>
<feature type="binding site" evidence="2">
    <location>
        <position position="111"/>
    </location>
    <ligand>
        <name>CoA</name>
        <dbReference type="ChEBI" id="CHEBI:57287"/>
    </ligand>
</feature>
<gene>
    <name evidence="6" type="ORF">Sxan_69670</name>
</gene>
<name>A0A919HAM0_9ACTN</name>
<protein>
    <submittedName>
        <fullName evidence="6">4'-phosphopantetheinyl transferase</fullName>
    </submittedName>
</protein>
<dbReference type="Pfam" id="PF17837">
    <property type="entry name" value="4PPT_N"/>
    <property type="match status" value="1"/>
</dbReference>
<dbReference type="AlphaFoldDB" id="A0A919HAM0"/>
<dbReference type="SUPFAM" id="SSF56214">
    <property type="entry name" value="4'-phosphopantetheinyl transferase"/>
    <property type="match status" value="1"/>
</dbReference>
<dbReference type="GO" id="GO:0009239">
    <property type="term" value="P:enterobactin biosynthetic process"/>
    <property type="evidence" value="ECO:0007669"/>
    <property type="project" value="InterPro"/>
</dbReference>
<keyword evidence="3" id="KW-0479">Metal-binding</keyword>
<dbReference type="PANTHER" id="PTHR38096">
    <property type="entry name" value="ENTEROBACTIN SYNTHASE COMPONENT D"/>
    <property type="match status" value="1"/>
</dbReference>
<dbReference type="InterPro" id="IPR037143">
    <property type="entry name" value="4-PPantetheinyl_Trfase_dom_sf"/>
</dbReference>
<feature type="binding site" evidence="2">
    <location>
        <position position="45"/>
    </location>
    <ligand>
        <name>CoA</name>
        <dbReference type="ChEBI" id="CHEBI:57287"/>
    </ligand>
</feature>
<keyword evidence="3" id="KW-0460">Magnesium</keyword>
<dbReference type="GO" id="GO:0000287">
    <property type="term" value="F:magnesium ion binding"/>
    <property type="evidence" value="ECO:0007669"/>
    <property type="project" value="InterPro"/>
</dbReference>
<dbReference type="GO" id="GO:0009366">
    <property type="term" value="C:enterobactin synthetase complex"/>
    <property type="evidence" value="ECO:0007669"/>
    <property type="project" value="InterPro"/>
</dbReference>
<feature type="binding site" evidence="3">
    <location>
        <position position="113"/>
    </location>
    <ligand>
        <name>Mg(2+)</name>
        <dbReference type="ChEBI" id="CHEBI:18420"/>
    </ligand>
</feature>
<comment type="cofactor">
    <cofactor evidence="3">
        <name>Mg(2+)</name>
        <dbReference type="ChEBI" id="CHEBI:18420"/>
    </cofactor>
</comment>
<accession>A0A919HAM0</accession>
<feature type="binding site" evidence="2">
    <location>
        <position position="156"/>
    </location>
    <ligand>
        <name>CoA</name>
        <dbReference type="ChEBI" id="CHEBI:57287"/>
    </ligand>
</feature>
<feature type="binding site" evidence="2">
    <location>
        <position position="53"/>
    </location>
    <ligand>
        <name>CoA</name>
        <dbReference type="ChEBI" id="CHEBI:57287"/>
    </ligand>
</feature>
<dbReference type="PRINTS" id="PR01399">
    <property type="entry name" value="ENTSNTHTASED"/>
</dbReference>
<dbReference type="Proteomes" id="UP000600026">
    <property type="component" value="Unassembled WGS sequence"/>
</dbReference>
<dbReference type="InterPro" id="IPR003542">
    <property type="entry name" value="Enbac_synth_compD-like"/>
</dbReference>
<organism evidence="6 7">
    <name type="scientific">Streptomyces xanthophaeus</name>
    <dbReference type="NCBI Taxonomy" id="67385"/>
    <lineage>
        <taxon>Bacteria</taxon>
        <taxon>Bacillati</taxon>
        <taxon>Actinomycetota</taxon>
        <taxon>Actinomycetes</taxon>
        <taxon>Kitasatosporales</taxon>
        <taxon>Streptomycetaceae</taxon>
        <taxon>Streptomyces</taxon>
    </lineage>
</organism>
<comment type="caution">
    <text evidence="6">The sequence shown here is derived from an EMBL/GenBank/DDBJ whole genome shotgun (WGS) entry which is preliminary data.</text>
</comment>
<feature type="domain" description="4'-phosphopantetheinyl transferase N-terminal" evidence="5">
    <location>
        <begin position="33"/>
        <end position="100"/>
    </location>
</feature>
<reference evidence="6" key="1">
    <citation type="submission" date="2020-09" db="EMBL/GenBank/DDBJ databases">
        <title>Whole genome shotgun sequence of Streptomyces xanthophaeus NBRC 12829.</title>
        <authorList>
            <person name="Komaki H."/>
            <person name="Tamura T."/>
        </authorList>
    </citation>
    <scope>NUCLEOTIDE SEQUENCE</scope>
    <source>
        <strain evidence="6">NBRC 12829</strain>
    </source>
</reference>
<evidence type="ECO:0000256" key="1">
    <source>
        <dbReference type="ARBA" id="ARBA00022679"/>
    </source>
</evidence>
<evidence type="ECO:0000256" key="2">
    <source>
        <dbReference type="PIRSR" id="PIRSR603542-1"/>
    </source>
</evidence>